<comment type="similarity">
    <text evidence="2">Belongs to the class-II aminoacyl-tRNA synthetase family.</text>
</comment>
<dbReference type="InterPro" id="IPR045864">
    <property type="entry name" value="aa-tRNA-synth_II/BPL/LPL"/>
</dbReference>
<organism evidence="17 18">
    <name type="scientific">Orbilia brochopaga</name>
    <dbReference type="NCBI Taxonomy" id="3140254"/>
    <lineage>
        <taxon>Eukaryota</taxon>
        <taxon>Fungi</taxon>
        <taxon>Dikarya</taxon>
        <taxon>Ascomycota</taxon>
        <taxon>Pezizomycotina</taxon>
        <taxon>Orbiliomycetes</taxon>
        <taxon>Orbiliales</taxon>
        <taxon>Orbiliaceae</taxon>
        <taxon>Orbilia</taxon>
    </lineage>
</organism>
<evidence type="ECO:0000256" key="6">
    <source>
        <dbReference type="ARBA" id="ARBA00022840"/>
    </source>
</evidence>
<dbReference type="GO" id="GO:0006432">
    <property type="term" value="P:phenylalanyl-tRNA aminoacylation"/>
    <property type="evidence" value="ECO:0007669"/>
    <property type="project" value="InterPro"/>
</dbReference>
<evidence type="ECO:0000313" key="18">
    <source>
        <dbReference type="Proteomes" id="UP001375240"/>
    </source>
</evidence>
<gene>
    <name evidence="17" type="ORF">TWF696_000561</name>
</gene>
<dbReference type="InterPro" id="IPR002319">
    <property type="entry name" value="Phenylalanyl-tRNA_Synthase"/>
</dbReference>
<evidence type="ECO:0000256" key="11">
    <source>
        <dbReference type="ARBA" id="ARBA00031194"/>
    </source>
</evidence>
<dbReference type="InterPro" id="IPR036690">
    <property type="entry name" value="Fdx_antiC-bd_sf"/>
</dbReference>
<evidence type="ECO:0000256" key="12">
    <source>
        <dbReference type="ARBA" id="ARBA00049255"/>
    </source>
</evidence>
<evidence type="ECO:0000256" key="3">
    <source>
        <dbReference type="ARBA" id="ARBA00012814"/>
    </source>
</evidence>
<sequence length="457" mass="51936">MPASRHLLLLGRRLAQAPKRTPYRHFTTTSQLKKRLADLPNTITLNNITYNTDSLTNIPATLPSYLTRNLHLQPSHPLSTTRQTIESLFSSALYETYNTLSPIVTVAQNFDCLGFPADHPGRSRSDTYYVNQHTVLRTHTSAHQAEKFRLLDTVGKPGYLITADVYRRDAIDRSHYPVFHQMEGARVFSRGADADIASTVMAEVRGMTVPEVEVVESCPVYEDGNPVQSAKGHTAAEAEAVARHLQRQLELVVSRVFGEAAGSASAKEKLKVRWVSAYFPFTSPSYELEVFWNNEWLEVLGCGVVRQDLLDYAGHSDKIGWAFGLGLERIAMLMYGIPDIRLFWSRDERFARQFADGVVRRYEPFSRYPHCYKDVAFWVPGTFHENDFMELVRGVGGDLVEDVKLIDEFTHPKTGRKSMCYRINYCSLDRTLTNEEVDSLQEKVRAALPEKLHVELR</sequence>
<comment type="subcellular location">
    <subcellularLocation>
        <location evidence="1">Mitochondrion matrix</location>
    </subcellularLocation>
</comment>
<comment type="function">
    <text evidence="13">Is responsible for the charging of tRNA(Phe) with phenylalanine in mitochondrial translation.</text>
</comment>
<dbReference type="EC" id="6.1.1.20" evidence="3"/>
<dbReference type="FunFam" id="3.30.930.10:FF:000053">
    <property type="entry name" value="Phenylalanyl-tRNA synthetase mitochondrial"/>
    <property type="match status" value="1"/>
</dbReference>
<dbReference type="PANTHER" id="PTHR11538:SF41">
    <property type="entry name" value="PHENYLALANINE--TRNA LIGASE, MITOCHONDRIAL"/>
    <property type="match status" value="1"/>
</dbReference>
<keyword evidence="10" id="KW-0030">Aminoacyl-tRNA synthetase</keyword>
<keyword evidence="7" id="KW-0648">Protein biosynthesis</keyword>
<evidence type="ECO:0000256" key="7">
    <source>
        <dbReference type="ARBA" id="ARBA00022917"/>
    </source>
</evidence>
<dbReference type="PANTHER" id="PTHR11538">
    <property type="entry name" value="PHENYLALANYL-TRNA SYNTHETASE"/>
    <property type="match status" value="1"/>
</dbReference>
<evidence type="ECO:0000256" key="13">
    <source>
        <dbReference type="ARBA" id="ARBA00057761"/>
    </source>
</evidence>
<dbReference type="PROSITE" id="PS51447">
    <property type="entry name" value="FDX_ACB"/>
    <property type="match status" value="1"/>
</dbReference>
<dbReference type="Pfam" id="PF01409">
    <property type="entry name" value="tRNA-synt_2d"/>
    <property type="match status" value="2"/>
</dbReference>
<keyword evidence="4" id="KW-0436">Ligase</keyword>
<evidence type="ECO:0000313" key="17">
    <source>
        <dbReference type="EMBL" id="KAK6359401.1"/>
    </source>
</evidence>
<dbReference type="GO" id="GO:0005759">
    <property type="term" value="C:mitochondrial matrix"/>
    <property type="evidence" value="ECO:0007669"/>
    <property type="project" value="UniProtKB-SubCell"/>
</dbReference>
<evidence type="ECO:0000256" key="1">
    <source>
        <dbReference type="ARBA" id="ARBA00004305"/>
    </source>
</evidence>
<keyword evidence="18" id="KW-1185">Reference proteome</keyword>
<dbReference type="GO" id="GO:0004826">
    <property type="term" value="F:phenylalanine-tRNA ligase activity"/>
    <property type="evidence" value="ECO:0007669"/>
    <property type="project" value="UniProtKB-EC"/>
</dbReference>
<dbReference type="FunFam" id="3.30.70.380:FF:000002">
    <property type="entry name" value="phenylalanine--tRNA ligase, mitochondrial"/>
    <property type="match status" value="1"/>
</dbReference>
<dbReference type="Proteomes" id="UP001375240">
    <property type="component" value="Unassembled WGS sequence"/>
</dbReference>
<evidence type="ECO:0000256" key="9">
    <source>
        <dbReference type="ARBA" id="ARBA00023128"/>
    </source>
</evidence>
<dbReference type="InterPro" id="IPR006195">
    <property type="entry name" value="aa-tRNA-synth_II"/>
</dbReference>
<dbReference type="SMART" id="SM00896">
    <property type="entry name" value="FDX-ACB"/>
    <property type="match status" value="1"/>
</dbReference>
<evidence type="ECO:0000256" key="10">
    <source>
        <dbReference type="ARBA" id="ARBA00023146"/>
    </source>
</evidence>
<dbReference type="Pfam" id="PF03147">
    <property type="entry name" value="FDX-ACB"/>
    <property type="match status" value="1"/>
</dbReference>
<evidence type="ECO:0000259" key="15">
    <source>
        <dbReference type="PROSITE" id="PS50862"/>
    </source>
</evidence>
<evidence type="ECO:0000256" key="14">
    <source>
        <dbReference type="ARBA" id="ARBA00073229"/>
    </source>
</evidence>
<comment type="catalytic activity">
    <reaction evidence="12">
        <text>tRNA(Phe) + L-phenylalanine + ATP = L-phenylalanyl-tRNA(Phe) + AMP + diphosphate + H(+)</text>
        <dbReference type="Rhea" id="RHEA:19413"/>
        <dbReference type="Rhea" id="RHEA-COMP:9668"/>
        <dbReference type="Rhea" id="RHEA-COMP:9699"/>
        <dbReference type="ChEBI" id="CHEBI:15378"/>
        <dbReference type="ChEBI" id="CHEBI:30616"/>
        <dbReference type="ChEBI" id="CHEBI:33019"/>
        <dbReference type="ChEBI" id="CHEBI:58095"/>
        <dbReference type="ChEBI" id="CHEBI:78442"/>
        <dbReference type="ChEBI" id="CHEBI:78531"/>
        <dbReference type="ChEBI" id="CHEBI:456215"/>
        <dbReference type="EC" id="6.1.1.20"/>
    </reaction>
</comment>
<accession>A0AAV9VBP1</accession>
<evidence type="ECO:0000256" key="4">
    <source>
        <dbReference type="ARBA" id="ARBA00022598"/>
    </source>
</evidence>
<dbReference type="Gene3D" id="3.30.930.10">
    <property type="entry name" value="Bira Bifunctional Protein, Domain 2"/>
    <property type="match status" value="1"/>
</dbReference>
<dbReference type="PROSITE" id="PS50862">
    <property type="entry name" value="AA_TRNA_LIGASE_II"/>
    <property type="match status" value="1"/>
</dbReference>
<dbReference type="EMBL" id="JAVHNQ010000001">
    <property type="protein sequence ID" value="KAK6359401.1"/>
    <property type="molecule type" value="Genomic_DNA"/>
</dbReference>
<keyword evidence="6" id="KW-0067">ATP-binding</keyword>
<evidence type="ECO:0000256" key="2">
    <source>
        <dbReference type="ARBA" id="ARBA00008226"/>
    </source>
</evidence>
<feature type="domain" description="FDX-ACB" evidence="16">
    <location>
        <begin position="366"/>
        <end position="457"/>
    </location>
</feature>
<dbReference type="AlphaFoldDB" id="A0AAV9VBP1"/>
<protein>
    <recommendedName>
        <fullName evidence="14">Phenylalanine--tRNA ligase, mitochondrial</fullName>
        <ecNumber evidence="3">6.1.1.20</ecNumber>
    </recommendedName>
    <alternativeName>
        <fullName evidence="11">Phenylalanyl-tRNA synthetase</fullName>
    </alternativeName>
</protein>
<dbReference type="GO" id="GO:0005524">
    <property type="term" value="F:ATP binding"/>
    <property type="evidence" value="ECO:0007669"/>
    <property type="project" value="UniProtKB-KW"/>
</dbReference>
<evidence type="ECO:0000256" key="5">
    <source>
        <dbReference type="ARBA" id="ARBA00022741"/>
    </source>
</evidence>
<dbReference type="SUPFAM" id="SSF54991">
    <property type="entry name" value="Anticodon-binding domain of PheRS"/>
    <property type="match status" value="1"/>
</dbReference>
<dbReference type="CDD" id="cd00496">
    <property type="entry name" value="PheRS_alpha_core"/>
    <property type="match status" value="1"/>
</dbReference>
<evidence type="ECO:0000259" key="16">
    <source>
        <dbReference type="PROSITE" id="PS51447"/>
    </source>
</evidence>
<dbReference type="InterPro" id="IPR004530">
    <property type="entry name" value="Phe-tRNA-synth_IIc_mito"/>
</dbReference>
<dbReference type="InterPro" id="IPR005121">
    <property type="entry name" value="Fdx_antiC-bd"/>
</dbReference>
<comment type="caution">
    <text evidence="17">The sequence shown here is derived from an EMBL/GenBank/DDBJ whole genome shotgun (WGS) entry which is preliminary data.</text>
</comment>
<dbReference type="Gene3D" id="3.30.70.380">
    <property type="entry name" value="Ferrodoxin-fold anticodon-binding domain"/>
    <property type="match status" value="1"/>
</dbReference>
<keyword evidence="9" id="KW-0496">Mitochondrion</keyword>
<feature type="domain" description="Aminoacyl-transfer RNA synthetases class-II family profile" evidence="15">
    <location>
        <begin position="163"/>
        <end position="364"/>
    </location>
</feature>
<name>A0AAV9VBP1_9PEZI</name>
<dbReference type="SUPFAM" id="SSF55681">
    <property type="entry name" value="Class II aaRS and biotin synthetases"/>
    <property type="match status" value="1"/>
</dbReference>
<proteinExistence type="inferred from homology"/>
<evidence type="ECO:0000256" key="8">
    <source>
        <dbReference type="ARBA" id="ARBA00022946"/>
    </source>
</evidence>
<keyword evidence="5" id="KW-0547">Nucleotide-binding</keyword>
<reference evidence="17 18" key="1">
    <citation type="submission" date="2019-10" db="EMBL/GenBank/DDBJ databases">
        <authorList>
            <person name="Palmer J.M."/>
        </authorList>
    </citation>
    <scope>NUCLEOTIDE SEQUENCE [LARGE SCALE GENOMIC DNA]</scope>
    <source>
        <strain evidence="17 18">TWF696</strain>
    </source>
</reference>
<dbReference type="GO" id="GO:0000049">
    <property type="term" value="F:tRNA binding"/>
    <property type="evidence" value="ECO:0007669"/>
    <property type="project" value="InterPro"/>
</dbReference>
<dbReference type="NCBIfam" id="TIGR00469">
    <property type="entry name" value="pheS_mito"/>
    <property type="match status" value="1"/>
</dbReference>
<keyword evidence="8" id="KW-0809">Transit peptide</keyword>